<dbReference type="SUPFAM" id="SSF51735">
    <property type="entry name" value="NAD(P)-binding Rossmann-fold domains"/>
    <property type="match status" value="1"/>
</dbReference>
<dbReference type="InterPro" id="IPR013149">
    <property type="entry name" value="ADH-like_C"/>
</dbReference>
<keyword evidence="5" id="KW-1185">Reference proteome</keyword>
<comment type="caution">
    <text evidence="4">The sequence shown here is derived from an EMBL/GenBank/DDBJ whole genome shotgun (WGS) entry which is preliminary data.</text>
</comment>
<dbReference type="InterPro" id="IPR013154">
    <property type="entry name" value="ADH-like_N"/>
</dbReference>
<dbReference type="InterPro" id="IPR036291">
    <property type="entry name" value="NAD(P)-bd_dom_sf"/>
</dbReference>
<dbReference type="SUPFAM" id="SSF50129">
    <property type="entry name" value="GroES-like"/>
    <property type="match status" value="1"/>
</dbReference>
<evidence type="ECO:0000256" key="2">
    <source>
        <dbReference type="ARBA" id="ARBA00023002"/>
    </source>
</evidence>
<dbReference type="PANTHER" id="PTHR48106">
    <property type="entry name" value="QUINONE OXIDOREDUCTASE PIG3-RELATED"/>
    <property type="match status" value="1"/>
</dbReference>
<evidence type="ECO:0000313" key="5">
    <source>
        <dbReference type="Proteomes" id="UP000256869"/>
    </source>
</evidence>
<evidence type="ECO:0000259" key="3">
    <source>
        <dbReference type="SMART" id="SM00829"/>
    </source>
</evidence>
<dbReference type="InterPro" id="IPR011032">
    <property type="entry name" value="GroES-like_sf"/>
</dbReference>
<organism evidence="4 5">
    <name type="scientific">Cohnella lupini</name>
    <dbReference type="NCBI Taxonomy" id="1294267"/>
    <lineage>
        <taxon>Bacteria</taxon>
        <taxon>Bacillati</taxon>
        <taxon>Bacillota</taxon>
        <taxon>Bacilli</taxon>
        <taxon>Bacillales</taxon>
        <taxon>Paenibacillaceae</taxon>
        <taxon>Cohnella</taxon>
    </lineage>
</organism>
<dbReference type="GO" id="GO:0070402">
    <property type="term" value="F:NADPH binding"/>
    <property type="evidence" value="ECO:0007669"/>
    <property type="project" value="TreeGrafter"/>
</dbReference>
<name>A0A3D9ICA8_9BACL</name>
<dbReference type="Pfam" id="PF00107">
    <property type="entry name" value="ADH_zinc_N"/>
    <property type="match status" value="1"/>
</dbReference>
<reference evidence="4 5" key="1">
    <citation type="submission" date="2018-07" db="EMBL/GenBank/DDBJ databases">
        <title>Genomic Encyclopedia of Type Strains, Phase III (KMG-III): the genomes of soil and plant-associated and newly described type strains.</title>
        <authorList>
            <person name="Whitman W."/>
        </authorList>
    </citation>
    <scope>NUCLEOTIDE SEQUENCE [LARGE SCALE GENOMIC DNA]</scope>
    <source>
        <strain evidence="4 5">CECT 8236</strain>
    </source>
</reference>
<dbReference type="GO" id="GO:0016651">
    <property type="term" value="F:oxidoreductase activity, acting on NAD(P)H"/>
    <property type="evidence" value="ECO:0007669"/>
    <property type="project" value="TreeGrafter"/>
</dbReference>
<gene>
    <name evidence="4" type="ORF">DFP95_107150</name>
</gene>
<dbReference type="Gene3D" id="3.40.50.720">
    <property type="entry name" value="NAD(P)-binding Rossmann-like Domain"/>
    <property type="match status" value="1"/>
</dbReference>
<dbReference type="Proteomes" id="UP000256869">
    <property type="component" value="Unassembled WGS sequence"/>
</dbReference>
<dbReference type="Pfam" id="PF08240">
    <property type="entry name" value="ADH_N"/>
    <property type="match status" value="1"/>
</dbReference>
<dbReference type="AlphaFoldDB" id="A0A3D9ICA8"/>
<dbReference type="CDD" id="cd08271">
    <property type="entry name" value="MDR5"/>
    <property type="match status" value="1"/>
</dbReference>
<accession>A0A3D9ICA8</accession>
<dbReference type="RefSeq" id="WP_115993359.1">
    <property type="nucleotide sequence ID" value="NZ_QRDY01000007.1"/>
</dbReference>
<keyword evidence="2" id="KW-0560">Oxidoreductase</keyword>
<sequence>MRAIVLNAPGEPHTLTLQELPIPEPGYGEIRVRIKAASLNPVDYKMAMNGHPDWVYPFVPGVDAAGIVDLVGEGVTQWSKGDRVVYHGSFVRPGSFEEYNIAKAHAVGRIADGISFEEAAAFPCAGLTAYQVLNRKMNMKAGSSILIHAGAGGVGGYAIQLAKAYGASQILTIASPDNFDYVKSLGADIVIDYNVGNIHERVMELTNGLGVDYILNSINRKSAQEDLPMLSFGGQLACIAGAPEIVADFQPSHKTFTIHKMMLAGAHLSNDKRAESELGVMAEEFMELMVAGKIRSTISKRISLDEVPQELTRLKQRHVMGKIVVSL</sequence>
<protein>
    <submittedName>
        <fullName evidence="4">NADPH:quinone reductase-like Zn-dependent oxidoreductase</fullName>
    </submittedName>
</protein>
<dbReference type="SMART" id="SM00829">
    <property type="entry name" value="PKS_ER"/>
    <property type="match status" value="1"/>
</dbReference>
<dbReference type="EMBL" id="QRDY01000007">
    <property type="protein sequence ID" value="RED59311.1"/>
    <property type="molecule type" value="Genomic_DNA"/>
</dbReference>
<dbReference type="Gene3D" id="3.90.180.10">
    <property type="entry name" value="Medium-chain alcohol dehydrogenases, catalytic domain"/>
    <property type="match status" value="1"/>
</dbReference>
<dbReference type="InterPro" id="IPR020843">
    <property type="entry name" value="ER"/>
</dbReference>
<keyword evidence="1" id="KW-0521">NADP</keyword>
<feature type="domain" description="Enoyl reductase (ER)" evidence="3">
    <location>
        <begin position="10"/>
        <end position="325"/>
    </location>
</feature>
<dbReference type="OrthoDB" id="9792162at2"/>
<proteinExistence type="predicted"/>
<evidence type="ECO:0000256" key="1">
    <source>
        <dbReference type="ARBA" id="ARBA00022857"/>
    </source>
</evidence>
<evidence type="ECO:0000313" key="4">
    <source>
        <dbReference type="EMBL" id="RED59311.1"/>
    </source>
</evidence>